<dbReference type="OMA" id="KPASTGC"/>
<keyword evidence="11" id="KW-0472">Membrane</keyword>
<keyword evidence="14" id="KW-1185">Reference proteome</keyword>
<name>A0A8S1NM97_PARPR</name>
<dbReference type="Proteomes" id="UP000688137">
    <property type="component" value="Unassembled WGS sequence"/>
</dbReference>
<evidence type="ECO:0000256" key="8">
    <source>
        <dbReference type="ARBA" id="ARBA00022833"/>
    </source>
</evidence>
<evidence type="ECO:0000313" key="13">
    <source>
        <dbReference type="EMBL" id="CAD8090155.1"/>
    </source>
</evidence>
<dbReference type="GO" id="GO:0046872">
    <property type="term" value="F:metal ion binding"/>
    <property type="evidence" value="ECO:0007669"/>
    <property type="project" value="UniProtKB-KW"/>
</dbReference>
<evidence type="ECO:0000256" key="4">
    <source>
        <dbReference type="ARBA" id="ARBA00010550"/>
    </source>
</evidence>
<evidence type="ECO:0000256" key="9">
    <source>
        <dbReference type="ARBA" id="ARBA00023049"/>
    </source>
</evidence>
<dbReference type="InterPro" id="IPR000642">
    <property type="entry name" value="Peptidase_M41"/>
</dbReference>
<evidence type="ECO:0000256" key="1">
    <source>
        <dbReference type="ARBA" id="ARBA00001947"/>
    </source>
</evidence>
<keyword evidence="11" id="KW-1133">Transmembrane helix</keyword>
<protein>
    <recommendedName>
        <fullName evidence="12">AAA+ ATPase domain-containing protein</fullName>
    </recommendedName>
</protein>
<feature type="domain" description="AAA+ ATPase" evidence="12">
    <location>
        <begin position="331"/>
        <end position="467"/>
    </location>
</feature>
<dbReference type="SMART" id="SM00382">
    <property type="entry name" value="AAA"/>
    <property type="match status" value="1"/>
</dbReference>
<feature type="transmembrane region" description="Helical" evidence="11">
    <location>
        <begin position="9"/>
        <end position="28"/>
    </location>
</feature>
<comment type="cofactor">
    <cofactor evidence="1">
        <name>Zn(2+)</name>
        <dbReference type="ChEBI" id="CHEBI:29105"/>
    </cofactor>
</comment>
<dbReference type="EMBL" id="CAJJDM010000088">
    <property type="protein sequence ID" value="CAD8090155.1"/>
    <property type="molecule type" value="Genomic_DNA"/>
</dbReference>
<dbReference type="InterPro" id="IPR041569">
    <property type="entry name" value="AAA_lid_3"/>
</dbReference>
<dbReference type="InterPro" id="IPR003959">
    <property type="entry name" value="ATPase_AAA_core"/>
</dbReference>
<dbReference type="GO" id="GO:0004222">
    <property type="term" value="F:metalloendopeptidase activity"/>
    <property type="evidence" value="ECO:0007669"/>
    <property type="project" value="InterPro"/>
</dbReference>
<dbReference type="PANTHER" id="PTHR23076:SF97">
    <property type="entry name" value="ATP-DEPENDENT ZINC METALLOPROTEASE YME1L1"/>
    <property type="match status" value="1"/>
</dbReference>
<keyword evidence="8" id="KW-0862">Zinc</keyword>
<keyword evidence="6" id="KW-0479">Metal-binding</keyword>
<dbReference type="GO" id="GO:0006508">
    <property type="term" value="P:proteolysis"/>
    <property type="evidence" value="ECO:0007669"/>
    <property type="project" value="UniProtKB-KW"/>
</dbReference>
<dbReference type="Pfam" id="PF01434">
    <property type="entry name" value="Peptidase_M41"/>
    <property type="match status" value="1"/>
</dbReference>
<evidence type="ECO:0000313" key="14">
    <source>
        <dbReference type="Proteomes" id="UP000688137"/>
    </source>
</evidence>
<evidence type="ECO:0000256" key="6">
    <source>
        <dbReference type="ARBA" id="ARBA00022723"/>
    </source>
</evidence>
<reference evidence="13" key="1">
    <citation type="submission" date="2021-01" db="EMBL/GenBank/DDBJ databases">
        <authorList>
            <consortium name="Genoscope - CEA"/>
            <person name="William W."/>
        </authorList>
    </citation>
    <scope>NUCLEOTIDE SEQUENCE</scope>
</reference>
<keyword evidence="5" id="KW-0645">Protease</keyword>
<dbReference type="PANTHER" id="PTHR23076">
    <property type="entry name" value="METALLOPROTEASE M41 FTSH"/>
    <property type="match status" value="1"/>
</dbReference>
<dbReference type="InterPro" id="IPR003960">
    <property type="entry name" value="ATPase_AAA_CS"/>
</dbReference>
<sequence>MKWHIKRLIYRLIILNIYIYLEVEYYQYSLFLIESLIELKIQKLINDITETLEEYQMKEKKVQIIILQIQINNYLFVLFIAMKGPFLWGFVYKSLFSFRKPSFKLLQSPFSLNKDDLIKKSVNIPDHKFDFQPFIQPDATFLVNQQNIQNLRLLQKEFASDPQNPEKAFKYIRQLNRMQLYDEALRIFKQTDDFRENATQKQHQQLQEQYGIAVTNLKSNQYGDKRKSLMLPGMIQLLITAAILYQMMYFFQPGQSKSKNEKNQKDVPEQGAGRMDRFYNILRNNQTIQEERNIPTRFNDVLGIDEFKEELEEIVEFLKHPKKYTDSGAKLPKGILLVGPPGTGKTLLARALAGEAGCAFFYKSGSEFDEMFVGVGASRVREIFKAARQKAPAIIFIDEIDSIGGRRRAQDPGYSRDTINQILTEMDGFKQSESVIVIGATNFEQVLDPALKRPGRFDKMIHVPLPDVKGREQIFSYYLQKIKYDIQKVLPSNLARQTSGFSGADIQNMVNVAILNAIKYDRQIATTEDFEFAIDRIAMGVGRKNMHVSDKEKLMTAYHEGGHALTSLLTEGAMPLHKVTILPRGGALGFTSMLPEKDQLNYTRKGIIASIDVAMGGRAAEDLFLGKDDITSGCSNDLAKATDLAYMFVKQLGMDDKISLISIQSDRVKTSDQFDYMVDMEVKKILEESYNRVKNLLKLNESKLKDLATELVKRETLSAEEIKKLLQIK</sequence>
<dbReference type="GO" id="GO:0005739">
    <property type="term" value="C:mitochondrion"/>
    <property type="evidence" value="ECO:0007669"/>
    <property type="project" value="UniProtKB-SubCell"/>
</dbReference>
<dbReference type="GO" id="GO:0016887">
    <property type="term" value="F:ATP hydrolysis activity"/>
    <property type="evidence" value="ECO:0007669"/>
    <property type="project" value="InterPro"/>
</dbReference>
<comment type="similarity">
    <text evidence="4">In the N-terminal section; belongs to the AAA ATPase family.</text>
</comment>
<dbReference type="InterPro" id="IPR003593">
    <property type="entry name" value="AAA+_ATPase"/>
</dbReference>
<feature type="transmembrane region" description="Helical" evidence="11">
    <location>
        <begin position="74"/>
        <end position="92"/>
    </location>
</feature>
<evidence type="ECO:0000259" key="12">
    <source>
        <dbReference type="SMART" id="SM00382"/>
    </source>
</evidence>
<gene>
    <name evidence="13" type="ORF">PPRIM_AZ9-3.1.T0850125</name>
</gene>
<dbReference type="Pfam" id="PF00004">
    <property type="entry name" value="AAA"/>
    <property type="match status" value="1"/>
</dbReference>
<evidence type="ECO:0000256" key="11">
    <source>
        <dbReference type="SAM" id="Phobius"/>
    </source>
</evidence>
<dbReference type="FunFam" id="1.20.58.760:FF:000001">
    <property type="entry name" value="ATP-dependent zinc metalloprotease FtsH"/>
    <property type="match status" value="1"/>
</dbReference>
<evidence type="ECO:0000256" key="5">
    <source>
        <dbReference type="ARBA" id="ARBA00022670"/>
    </source>
</evidence>
<evidence type="ECO:0000256" key="2">
    <source>
        <dbReference type="ARBA" id="ARBA00004173"/>
    </source>
</evidence>
<comment type="subcellular location">
    <subcellularLocation>
        <location evidence="2">Mitochondrion</location>
    </subcellularLocation>
</comment>
<evidence type="ECO:0000256" key="10">
    <source>
        <dbReference type="ARBA" id="ARBA00023128"/>
    </source>
</evidence>
<dbReference type="PROSITE" id="PS00674">
    <property type="entry name" value="AAA"/>
    <property type="match status" value="1"/>
</dbReference>
<keyword evidence="10" id="KW-0496">Mitochondrion</keyword>
<keyword evidence="7" id="KW-0378">Hydrolase</keyword>
<dbReference type="Pfam" id="PF17862">
    <property type="entry name" value="AAA_lid_3"/>
    <property type="match status" value="1"/>
</dbReference>
<evidence type="ECO:0000256" key="3">
    <source>
        <dbReference type="ARBA" id="ARBA00010044"/>
    </source>
</evidence>
<keyword evidence="9" id="KW-0482">Metalloprotease</keyword>
<comment type="similarity">
    <text evidence="3">In the C-terminal section; belongs to the peptidase M41 family.</text>
</comment>
<feature type="transmembrane region" description="Helical" evidence="11">
    <location>
        <begin position="229"/>
        <end position="251"/>
    </location>
</feature>
<organism evidence="13 14">
    <name type="scientific">Paramecium primaurelia</name>
    <dbReference type="NCBI Taxonomy" id="5886"/>
    <lineage>
        <taxon>Eukaryota</taxon>
        <taxon>Sar</taxon>
        <taxon>Alveolata</taxon>
        <taxon>Ciliophora</taxon>
        <taxon>Intramacronucleata</taxon>
        <taxon>Oligohymenophorea</taxon>
        <taxon>Peniculida</taxon>
        <taxon>Parameciidae</taxon>
        <taxon>Paramecium</taxon>
    </lineage>
</organism>
<dbReference type="FunFam" id="1.10.8.60:FF:000001">
    <property type="entry name" value="ATP-dependent zinc metalloprotease FtsH"/>
    <property type="match status" value="1"/>
</dbReference>
<evidence type="ECO:0000256" key="7">
    <source>
        <dbReference type="ARBA" id="ARBA00022801"/>
    </source>
</evidence>
<dbReference type="GO" id="GO:0005524">
    <property type="term" value="F:ATP binding"/>
    <property type="evidence" value="ECO:0007669"/>
    <property type="project" value="InterPro"/>
</dbReference>
<proteinExistence type="inferred from homology"/>
<accession>A0A8S1NM97</accession>
<dbReference type="FunFam" id="3.40.50.300:FF:000195">
    <property type="entry name" value="ATP-dependent zinc metalloprotease FTSH 11"/>
    <property type="match status" value="1"/>
</dbReference>
<comment type="caution">
    <text evidence="13">The sequence shown here is derived from an EMBL/GenBank/DDBJ whole genome shotgun (WGS) entry which is preliminary data.</text>
</comment>
<dbReference type="GO" id="GO:0004176">
    <property type="term" value="F:ATP-dependent peptidase activity"/>
    <property type="evidence" value="ECO:0007669"/>
    <property type="project" value="InterPro"/>
</dbReference>
<dbReference type="CDD" id="cd19501">
    <property type="entry name" value="RecA-like_FtsH"/>
    <property type="match status" value="1"/>
</dbReference>
<keyword evidence="11" id="KW-0812">Transmembrane</keyword>
<dbReference type="AlphaFoldDB" id="A0A8S1NM97"/>